<proteinExistence type="predicted"/>
<dbReference type="AlphaFoldDB" id="A0A6P5AM12"/>
<feature type="transmembrane region" description="Helical" evidence="2">
    <location>
        <begin position="70"/>
        <end position="89"/>
    </location>
</feature>
<feature type="region of interest" description="Disordered" evidence="1">
    <location>
        <begin position="1"/>
        <end position="55"/>
    </location>
</feature>
<evidence type="ECO:0000256" key="2">
    <source>
        <dbReference type="SAM" id="Phobius"/>
    </source>
</evidence>
<dbReference type="RefSeq" id="XP_019644087.1">
    <property type="nucleotide sequence ID" value="XM_019788528.1"/>
</dbReference>
<keyword evidence="2" id="KW-0472">Membrane</keyword>
<gene>
    <name evidence="4" type="primary">LOC109485094</name>
</gene>
<evidence type="ECO:0000313" key="3">
    <source>
        <dbReference type="Proteomes" id="UP000515135"/>
    </source>
</evidence>
<protein>
    <submittedName>
        <fullName evidence="4">Collectin-12-like</fullName>
    </submittedName>
</protein>
<accession>A0A6P5AM12</accession>
<evidence type="ECO:0000256" key="1">
    <source>
        <dbReference type="SAM" id="MobiDB-lite"/>
    </source>
</evidence>
<dbReference type="GeneID" id="109485094"/>
<dbReference type="KEGG" id="bbel:109485094"/>
<keyword evidence="2" id="KW-1133">Transmembrane helix</keyword>
<feature type="compositionally biased region" description="Low complexity" evidence="1">
    <location>
        <begin position="131"/>
        <end position="141"/>
    </location>
</feature>
<keyword evidence="3" id="KW-1185">Reference proteome</keyword>
<name>A0A6P5AM12_BRABE</name>
<keyword evidence="2" id="KW-0812">Transmembrane</keyword>
<dbReference type="OrthoDB" id="6065219at2759"/>
<organism evidence="3 4">
    <name type="scientific">Branchiostoma belcheri</name>
    <name type="common">Amphioxus</name>
    <dbReference type="NCBI Taxonomy" id="7741"/>
    <lineage>
        <taxon>Eukaryota</taxon>
        <taxon>Metazoa</taxon>
        <taxon>Chordata</taxon>
        <taxon>Cephalochordata</taxon>
        <taxon>Leptocardii</taxon>
        <taxon>Amphioxiformes</taxon>
        <taxon>Branchiostomatidae</taxon>
        <taxon>Branchiostoma</taxon>
    </lineage>
</organism>
<feature type="region of interest" description="Disordered" evidence="1">
    <location>
        <begin position="118"/>
        <end position="167"/>
    </location>
</feature>
<reference evidence="4" key="1">
    <citation type="submission" date="2025-08" db="UniProtKB">
        <authorList>
            <consortium name="RefSeq"/>
        </authorList>
    </citation>
    <scope>IDENTIFICATION</scope>
    <source>
        <tissue evidence="4">Gonad</tissue>
    </source>
</reference>
<feature type="compositionally biased region" description="Pro residues" evidence="1">
    <location>
        <begin position="142"/>
        <end position="153"/>
    </location>
</feature>
<sequence>MLGRQKQPKAEDTAGKTPRSQSPTDYRSVADAAANIPNPMYPSRTADGHHASNDEETSTKQICWDLSRKMLKIAGIIVLLLSFSLPYFAARVSKQVTELSLVMDNRFNTMELRQSELEERAQAMPAPPGKMGPMEPAARGPSGPPGPPGPPGKRGPAGLPGTPGKGNYLPSNCTEVAKKGEINNKMLYVIDPDGPARGVLPMVVQCDLEKKTAITLIGHDSEARTHVKGFEDPGGYFKDVTYWNSMEQVRAVVNQSSSCKQHIKYECFNSHLWDNRLYHKWYSWWVTWDGRKADYWGGASPESGKCACGETGKCRGYKCNCDANDLRWREDFGFLAHKDDLPVSQLRFGDTSGHGELKEEGYHTLGKLICYP</sequence>
<dbReference type="Proteomes" id="UP000515135">
    <property type="component" value="Unplaced"/>
</dbReference>
<evidence type="ECO:0000313" key="4">
    <source>
        <dbReference type="RefSeq" id="XP_019644087.1"/>
    </source>
</evidence>
<dbReference type="Gene3D" id="2.60.120.1000">
    <property type="match status" value="1"/>
</dbReference>